<comment type="cofactor">
    <cofactor evidence="1 5">
        <name>pyridoxal 5'-phosphate</name>
        <dbReference type="ChEBI" id="CHEBI:597326"/>
    </cofactor>
</comment>
<sequence>MEDMANINCYIFKIGRSIYMDKCTEMYFLFGDELKSSEEFDSYSSDAGKSLYEVIRVSDGIPIFFMEHLTRLENSAKIMKYSLTITRNEIINGVIKLISHNKVKDGNLKLVINYNPDDENLYNKGSNENFLVYFVKHSYPTKNQYIDGVKTITYHGERSNPNAKVINNEFRENVNLKIMSKNVYEAILVDNAGYITEGSKSNIFMVKGTTVVTSRVMNVLPGITRQFIIKTCEKLNIKFIEKDVFEKDLKSYNGLFISGTSPKVLPIESVDGFSFNSSENSIIKAIMLGFDDELKENKQKFVKFISNRTINK</sequence>
<dbReference type="PANTHER" id="PTHR42743">
    <property type="entry name" value="AMINO-ACID AMINOTRANSFERASE"/>
    <property type="match status" value="1"/>
</dbReference>
<dbReference type="InterPro" id="IPR018300">
    <property type="entry name" value="Aminotrans_IV_CS"/>
</dbReference>
<keyword evidence="6" id="KW-0032">Aminotransferase</keyword>
<dbReference type="InterPro" id="IPR050571">
    <property type="entry name" value="Class-IV_PLP-Dep_Aminotrnsfr"/>
</dbReference>
<proteinExistence type="inferred from homology"/>
<dbReference type="Gene3D" id="3.30.470.10">
    <property type="match status" value="1"/>
</dbReference>
<dbReference type="Gene3D" id="3.20.10.10">
    <property type="entry name" value="D-amino Acid Aminotransferase, subunit A, domain 2"/>
    <property type="match status" value="1"/>
</dbReference>
<dbReference type="InterPro" id="IPR001544">
    <property type="entry name" value="Aminotrans_IV"/>
</dbReference>
<gene>
    <name evidence="6" type="ORF">E4V82_14115</name>
</gene>
<dbReference type="PANTHER" id="PTHR42743:SF11">
    <property type="entry name" value="AMINODEOXYCHORISMATE LYASE"/>
    <property type="match status" value="1"/>
</dbReference>
<reference evidence="6" key="1">
    <citation type="journal article" date="2019" name="Lett. Appl. Microbiol.">
        <title>A case of 'blown pack' spoilage of vacuum-packaged pork likely associated with Clostridium estertheticum in Canada.</title>
        <authorList>
            <person name="Zhang P."/>
            <person name="Ward P."/>
            <person name="McMullen L.M."/>
            <person name="Yang X."/>
        </authorList>
    </citation>
    <scope>NUCLEOTIDE SEQUENCE [LARGE SCALE GENOMIC DNA]</scope>
    <source>
        <strain evidence="6">MA19</strain>
    </source>
</reference>
<dbReference type="EMBL" id="SPSF01000032">
    <property type="protein sequence ID" value="MPQ63241.1"/>
    <property type="molecule type" value="Genomic_DNA"/>
</dbReference>
<organism evidence="6 7">
    <name type="scientific">Clostridium estertheticum</name>
    <dbReference type="NCBI Taxonomy" id="238834"/>
    <lineage>
        <taxon>Bacteria</taxon>
        <taxon>Bacillati</taxon>
        <taxon>Bacillota</taxon>
        <taxon>Clostridia</taxon>
        <taxon>Eubacteriales</taxon>
        <taxon>Clostridiaceae</taxon>
        <taxon>Clostridium</taxon>
    </lineage>
</organism>
<evidence type="ECO:0000313" key="7">
    <source>
        <dbReference type="Proteomes" id="UP000342249"/>
    </source>
</evidence>
<evidence type="ECO:0000256" key="5">
    <source>
        <dbReference type="RuleBase" id="RU004516"/>
    </source>
</evidence>
<keyword evidence="6" id="KW-0808">Transferase</keyword>
<dbReference type="CDD" id="cd00449">
    <property type="entry name" value="PLPDE_IV"/>
    <property type="match status" value="1"/>
</dbReference>
<dbReference type="InterPro" id="IPR036038">
    <property type="entry name" value="Aminotransferase-like"/>
</dbReference>
<dbReference type="GO" id="GO:0008483">
    <property type="term" value="F:transaminase activity"/>
    <property type="evidence" value="ECO:0007669"/>
    <property type="project" value="UniProtKB-KW"/>
</dbReference>
<dbReference type="PROSITE" id="PS00770">
    <property type="entry name" value="AA_TRANSFER_CLASS_4"/>
    <property type="match status" value="1"/>
</dbReference>
<evidence type="ECO:0000256" key="2">
    <source>
        <dbReference type="ARBA" id="ARBA00009320"/>
    </source>
</evidence>
<accession>A0A5N7J3C7</accession>
<dbReference type="GO" id="GO:0046394">
    <property type="term" value="P:carboxylic acid biosynthetic process"/>
    <property type="evidence" value="ECO:0007669"/>
    <property type="project" value="UniProtKB-ARBA"/>
</dbReference>
<dbReference type="InterPro" id="IPR043131">
    <property type="entry name" value="BCAT-like_N"/>
</dbReference>
<dbReference type="AlphaFoldDB" id="A0A5N7J3C7"/>
<protein>
    <submittedName>
        <fullName evidence="6">Aminotransferase class IV</fullName>
    </submittedName>
</protein>
<dbReference type="SUPFAM" id="SSF56752">
    <property type="entry name" value="D-aminoacid aminotransferase-like PLP-dependent enzymes"/>
    <property type="match status" value="1"/>
</dbReference>
<evidence type="ECO:0000256" key="4">
    <source>
        <dbReference type="RuleBase" id="RU004106"/>
    </source>
</evidence>
<evidence type="ECO:0000256" key="3">
    <source>
        <dbReference type="ARBA" id="ARBA00022898"/>
    </source>
</evidence>
<dbReference type="Proteomes" id="UP000342249">
    <property type="component" value="Unassembled WGS sequence"/>
</dbReference>
<dbReference type="Pfam" id="PF01063">
    <property type="entry name" value="Aminotran_4"/>
    <property type="match status" value="1"/>
</dbReference>
<evidence type="ECO:0000256" key="1">
    <source>
        <dbReference type="ARBA" id="ARBA00001933"/>
    </source>
</evidence>
<evidence type="ECO:0000313" key="6">
    <source>
        <dbReference type="EMBL" id="MPQ63241.1"/>
    </source>
</evidence>
<dbReference type="InterPro" id="IPR043132">
    <property type="entry name" value="BCAT-like_C"/>
</dbReference>
<comment type="caution">
    <text evidence="6">The sequence shown here is derived from an EMBL/GenBank/DDBJ whole genome shotgun (WGS) entry which is preliminary data.</text>
</comment>
<name>A0A5N7J3C7_9CLOT</name>
<dbReference type="GO" id="GO:0005829">
    <property type="term" value="C:cytosol"/>
    <property type="evidence" value="ECO:0007669"/>
    <property type="project" value="TreeGrafter"/>
</dbReference>
<comment type="similarity">
    <text evidence="2 4">Belongs to the class-IV pyridoxal-phosphate-dependent aminotransferase family.</text>
</comment>
<keyword evidence="3 5" id="KW-0663">Pyridoxal phosphate</keyword>